<sequence length="80" mass="9087">MYHDISALSPEESVIRFNEIRVIRFNEINSEPRPSAEWLAKKKKLRDAWITSSPTTTTTEDALSFSDQSYTLLIAVLGSL</sequence>
<dbReference type="EMBL" id="JAVFWL010000001">
    <property type="protein sequence ID" value="KAK6730382.1"/>
    <property type="molecule type" value="Genomic_DNA"/>
</dbReference>
<proteinExistence type="predicted"/>
<reference evidence="1 2" key="1">
    <citation type="submission" date="2023-08" db="EMBL/GenBank/DDBJ databases">
        <title>A Necator americanus chromosomal reference genome.</title>
        <authorList>
            <person name="Ilik V."/>
            <person name="Petrzelkova K.J."/>
            <person name="Pardy F."/>
            <person name="Fuh T."/>
            <person name="Niatou-Singa F.S."/>
            <person name="Gouil Q."/>
            <person name="Baker L."/>
            <person name="Ritchie M.E."/>
            <person name="Jex A.R."/>
            <person name="Gazzola D."/>
            <person name="Li H."/>
            <person name="Toshio Fujiwara R."/>
            <person name="Zhan B."/>
            <person name="Aroian R.V."/>
            <person name="Pafco B."/>
            <person name="Schwarz E.M."/>
        </authorList>
    </citation>
    <scope>NUCLEOTIDE SEQUENCE [LARGE SCALE GENOMIC DNA]</scope>
    <source>
        <strain evidence="1 2">Aroian</strain>
        <tissue evidence="1">Whole animal</tissue>
    </source>
</reference>
<gene>
    <name evidence="1" type="primary">Necator_chrI.g3200</name>
    <name evidence="1" type="ORF">RB195_007071</name>
</gene>
<accession>A0ABR1BVI7</accession>
<organism evidence="1 2">
    <name type="scientific">Necator americanus</name>
    <name type="common">Human hookworm</name>
    <dbReference type="NCBI Taxonomy" id="51031"/>
    <lineage>
        <taxon>Eukaryota</taxon>
        <taxon>Metazoa</taxon>
        <taxon>Ecdysozoa</taxon>
        <taxon>Nematoda</taxon>
        <taxon>Chromadorea</taxon>
        <taxon>Rhabditida</taxon>
        <taxon>Rhabditina</taxon>
        <taxon>Rhabditomorpha</taxon>
        <taxon>Strongyloidea</taxon>
        <taxon>Ancylostomatidae</taxon>
        <taxon>Bunostominae</taxon>
        <taxon>Necator</taxon>
    </lineage>
</organism>
<evidence type="ECO:0000313" key="1">
    <source>
        <dbReference type="EMBL" id="KAK6730382.1"/>
    </source>
</evidence>
<evidence type="ECO:0000313" key="2">
    <source>
        <dbReference type="Proteomes" id="UP001303046"/>
    </source>
</evidence>
<protein>
    <submittedName>
        <fullName evidence="1">Uncharacterized protein</fullName>
    </submittedName>
</protein>
<comment type="caution">
    <text evidence="1">The sequence shown here is derived from an EMBL/GenBank/DDBJ whole genome shotgun (WGS) entry which is preliminary data.</text>
</comment>
<name>A0ABR1BVI7_NECAM</name>
<keyword evidence="2" id="KW-1185">Reference proteome</keyword>
<dbReference type="Proteomes" id="UP001303046">
    <property type="component" value="Unassembled WGS sequence"/>
</dbReference>